<gene>
    <name evidence="1" type="ORF">R1flu_019857</name>
</gene>
<accession>A0ABD1ZNC4</accession>
<protein>
    <submittedName>
        <fullName evidence="1">Uncharacterized protein</fullName>
    </submittedName>
</protein>
<evidence type="ECO:0000313" key="2">
    <source>
        <dbReference type="Proteomes" id="UP001605036"/>
    </source>
</evidence>
<dbReference type="Proteomes" id="UP001605036">
    <property type="component" value="Unassembled WGS sequence"/>
</dbReference>
<comment type="caution">
    <text evidence="1">The sequence shown here is derived from an EMBL/GenBank/DDBJ whole genome shotgun (WGS) entry which is preliminary data.</text>
</comment>
<sequence>MGSRNGLLSNNQLKFGRAPSLQLSILLSWSIHMEEIPENVSSLAPGSGPLLRPRLLPPSPDPPLHVALPTSPEQLVMVVEQRPQGDLQLLLLAMEEEA</sequence>
<keyword evidence="2" id="KW-1185">Reference proteome</keyword>
<proteinExistence type="predicted"/>
<name>A0ABD1ZNC4_9MARC</name>
<dbReference type="AlphaFoldDB" id="A0ABD1ZNC4"/>
<reference evidence="1 2" key="1">
    <citation type="submission" date="2024-09" db="EMBL/GenBank/DDBJ databases">
        <title>Chromosome-scale assembly of Riccia fluitans.</title>
        <authorList>
            <person name="Paukszto L."/>
            <person name="Sawicki J."/>
            <person name="Karawczyk K."/>
            <person name="Piernik-Szablinska J."/>
            <person name="Szczecinska M."/>
            <person name="Mazdziarz M."/>
        </authorList>
    </citation>
    <scope>NUCLEOTIDE SEQUENCE [LARGE SCALE GENOMIC DNA]</scope>
    <source>
        <strain evidence="1">Rf_01</strain>
        <tissue evidence="1">Aerial parts of the thallus</tissue>
    </source>
</reference>
<dbReference type="EMBL" id="JBHFFA010000001">
    <property type="protein sequence ID" value="KAL2651729.1"/>
    <property type="molecule type" value="Genomic_DNA"/>
</dbReference>
<evidence type="ECO:0000313" key="1">
    <source>
        <dbReference type="EMBL" id="KAL2651729.1"/>
    </source>
</evidence>
<organism evidence="1 2">
    <name type="scientific">Riccia fluitans</name>
    <dbReference type="NCBI Taxonomy" id="41844"/>
    <lineage>
        <taxon>Eukaryota</taxon>
        <taxon>Viridiplantae</taxon>
        <taxon>Streptophyta</taxon>
        <taxon>Embryophyta</taxon>
        <taxon>Marchantiophyta</taxon>
        <taxon>Marchantiopsida</taxon>
        <taxon>Marchantiidae</taxon>
        <taxon>Marchantiales</taxon>
        <taxon>Ricciaceae</taxon>
        <taxon>Riccia</taxon>
    </lineage>
</organism>